<dbReference type="EMBL" id="MDYO01000090">
    <property type="protein sequence ID" value="OQD86387.1"/>
    <property type="molecule type" value="Genomic_DNA"/>
</dbReference>
<dbReference type="AlphaFoldDB" id="A0A1V6QBJ6"/>
<name>A0A1V6QBJ6_9EURO</name>
<protein>
    <submittedName>
        <fullName evidence="1">Uncharacterized protein</fullName>
    </submittedName>
</protein>
<gene>
    <name evidence="1" type="ORF">PENSOL_c090G07091</name>
</gene>
<dbReference type="Proteomes" id="UP000191612">
    <property type="component" value="Unassembled WGS sequence"/>
</dbReference>
<keyword evidence="2" id="KW-1185">Reference proteome</keyword>
<organism evidence="1 2">
    <name type="scientific">Penicillium solitum</name>
    <dbReference type="NCBI Taxonomy" id="60172"/>
    <lineage>
        <taxon>Eukaryota</taxon>
        <taxon>Fungi</taxon>
        <taxon>Dikarya</taxon>
        <taxon>Ascomycota</taxon>
        <taxon>Pezizomycotina</taxon>
        <taxon>Eurotiomycetes</taxon>
        <taxon>Eurotiomycetidae</taxon>
        <taxon>Eurotiales</taxon>
        <taxon>Aspergillaceae</taxon>
        <taxon>Penicillium</taxon>
    </lineage>
</organism>
<accession>A0A1V6QBJ6</accession>
<proteinExistence type="predicted"/>
<evidence type="ECO:0000313" key="2">
    <source>
        <dbReference type="Proteomes" id="UP000191612"/>
    </source>
</evidence>
<reference evidence="2" key="1">
    <citation type="journal article" date="2017" name="Nat. Microbiol.">
        <title>Global analysis of biosynthetic gene clusters reveals vast potential of secondary metabolite production in Penicillium species.</title>
        <authorList>
            <person name="Nielsen J.C."/>
            <person name="Grijseels S."/>
            <person name="Prigent S."/>
            <person name="Ji B."/>
            <person name="Dainat J."/>
            <person name="Nielsen K.F."/>
            <person name="Frisvad J.C."/>
            <person name="Workman M."/>
            <person name="Nielsen J."/>
        </authorList>
    </citation>
    <scope>NUCLEOTIDE SEQUENCE [LARGE SCALE GENOMIC DNA]</scope>
    <source>
        <strain evidence="2">IBT 29525</strain>
    </source>
</reference>
<comment type="caution">
    <text evidence="1">The sequence shown here is derived from an EMBL/GenBank/DDBJ whole genome shotgun (WGS) entry which is preliminary data.</text>
</comment>
<evidence type="ECO:0000313" key="1">
    <source>
        <dbReference type="EMBL" id="OQD86387.1"/>
    </source>
</evidence>
<sequence>MSMRAQSSEVTNNSRSRTKEWINLGFLVNPVQGSDSIRVGNHDGFGACPTYRVPGYSTATNDWINFSSKDARVQTGNMLRASTDHSMKQTTQANELEIPVIGSRATYSATAASVRP</sequence>